<name>A0ABP4TQN0_9ACTN</name>
<evidence type="ECO:0000256" key="6">
    <source>
        <dbReference type="ARBA" id="ARBA00023136"/>
    </source>
</evidence>
<keyword evidence="10" id="KW-1185">Reference proteome</keyword>
<proteinExistence type="predicted"/>
<feature type="domain" description="Major facilitator superfamily (MFS) profile" evidence="8">
    <location>
        <begin position="1"/>
        <end position="382"/>
    </location>
</feature>
<gene>
    <name evidence="9" type="ORF">GCM10009765_46390</name>
</gene>
<feature type="transmembrane region" description="Helical" evidence="7">
    <location>
        <begin position="233"/>
        <end position="251"/>
    </location>
</feature>
<protein>
    <submittedName>
        <fullName evidence="9">MFS transporter</fullName>
    </submittedName>
</protein>
<dbReference type="Proteomes" id="UP001500618">
    <property type="component" value="Unassembled WGS sequence"/>
</dbReference>
<dbReference type="PANTHER" id="PTHR23517">
    <property type="entry name" value="RESISTANCE PROTEIN MDTM, PUTATIVE-RELATED-RELATED"/>
    <property type="match status" value="1"/>
</dbReference>
<evidence type="ECO:0000256" key="2">
    <source>
        <dbReference type="ARBA" id="ARBA00022448"/>
    </source>
</evidence>
<feature type="transmembrane region" description="Helical" evidence="7">
    <location>
        <begin position="263"/>
        <end position="285"/>
    </location>
</feature>
<evidence type="ECO:0000313" key="9">
    <source>
        <dbReference type="EMBL" id="GAA1691722.1"/>
    </source>
</evidence>
<dbReference type="InterPro" id="IPR036259">
    <property type="entry name" value="MFS_trans_sf"/>
</dbReference>
<feature type="transmembrane region" description="Helical" evidence="7">
    <location>
        <begin position="325"/>
        <end position="350"/>
    </location>
</feature>
<keyword evidence="6 7" id="KW-0472">Membrane</keyword>
<dbReference type="Pfam" id="PF07690">
    <property type="entry name" value="MFS_1"/>
    <property type="match status" value="1"/>
</dbReference>
<feature type="transmembrane region" description="Helical" evidence="7">
    <location>
        <begin position="154"/>
        <end position="175"/>
    </location>
</feature>
<feature type="transmembrane region" description="Helical" evidence="7">
    <location>
        <begin position="196"/>
        <end position="221"/>
    </location>
</feature>
<feature type="transmembrane region" description="Helical" evidence="7">
    <location>
        <begin position="33"/>
        <end position="53"/>
    </location>
</feature>
<keyword evidence="5 7" id="KW-1133">Transmembrane helix</keyword>
<comment type="subcellular location">
    <subcellularLocation>
        <location evidence="1">Cell membrane</location>
        <topology evidence="1">Multi-pass membrane protein</topology>
    </subcellularLocation>
</comment>
<evidence type="ECO:0000256" key="7">
    <source>
        <dbReference type="SAM" id="Phobius"/>
    </source>
</evidence>
<sequence>MSVAYAFAAIMVGTTLPTPLYPIYQHQLGFGSGLTTVIYAVYAAGVLVPLLLFGRASDVLGRRPVLLAALGVSALSSLIFLTGPSLPVLFLGRVVSGVSAGLVTAAAVATMVDLADPHHRRVVTMAATAVNMLGLGCGPLLSGLLADLVPLPLYLPYAVQFALLVPATVLVWRAAPATPAASGKAFQRPRLAVPPEVRGVFVPAAIAAFAAFAVLGLLTAVEPGLLATTLHQTGHAVAGAVVFSMFAGSALSQLVSSRWRDHLALPAGCLTLVVGLAAIGIALALASLPLLAIGTIVAGAGHGLSFRAAMNAITEYAPADRRAEVVAALNVVAYVGISIPVVLVGLATAVVDLRTAAIAFAVVMSLVALAAMAALLRLNRSGAVVTSAG</sequence>
<dbReference type="InterPro" id="IPR050171">
    <property type="entry name" value="MFS_Transporters"/>
</dbReference>
<dbReference type="SUPFAM" id="SSF103473">
    <property type="entry name" value="MFS general substrate transporter"/>
    <property type="match status" value="1"/>
</dbReference>
<feature type="transmembrane region" description="Helical" evidence="7">
    <location>
        <begin position="65"/>
        <end position="82"/>
    </location>
</feature>
<reference evidence="10" key="1">
    <citation type="journal article" date="2019" name="Int. J. Syst. Evol. Microbiol.">
        <title>The Global Catalogue of Microorganisms (GCM) 10K type strain sequencing project: providing services to taxonomists for standard genome sequencing and annotation.</title>
        <authorList>
            <consortium name="The Broad Institute Genomics Platform"/>
            <consortium name="The Broad Institute Genome Sequencing Center for Infectious Disease"/>
            <person name="Wu L."/>
            <person name="Ma J."/>
        </authorList>
    </citation>
    <scope>NUCLEOTIDE SEQUENCE [LARGE SCALE GENOMIC DNA]</scope>
    <source>
        <strain evidence="10">JCM 14718</strain>
    </source>
</reference>
<dbReference type="PROSITE" id="PS50850">
    <property type="entry name" value="MFS"/>
    <property type="match status" value="1"/>
</dbReference>
<evidence type="ECO:0000256" key="3">
    <source>
        <dbReference type="ARBA" id="ARBA00022475"/>
    </source>
</evidence>
<feature type="transmembrane region" description="Helical" evidence="7">
    <location>
        <begin position="291"/>
        <end position="313"/>
    </location>
</feature>
<organism evidence="9 10">
    <name type="scientific">Fodinicola feengrottensis</name>
    <dbReference type="NCBI Taxonomy" id="435914"/>
    <lineage>
        <taxon>Bacteria</taxon>
        <taxon>Bacillati</taxon>
        <taxon>Actinomycetota</taxon>
        <taxon>Actinomycetes</taxon>
        <taxon>Mycobacteriales</taxon>
        <taxon>Fodinicola</taxon>
    </lineage>
</organism>
<feature type="transmembrane region" description="Helical" evidence="7">
    <location>
        <begin position="122"/>
        <end position="142"/>
    </location>
</feature>
<dbReference type="PANTHER" id="PTHR23517:SF13">
    <property type="entry name" value="MAJOR FACILITATOR SUPERFAMILY MFS_1"/>
    <property type="match status" value="1"/>
</dbReference>
<keyword evidence="2" id="KW-0813">Transport</keyword>
<dbReference type="Gene3D" id="1.20.1250.20">
    <property type="entry name" value="MFS general substrate transporter like domains"/>
    <property type="match status" value="1"/>
</dbReference>
<dbReference type="InterPro" id="IPR020846">
    <property type="entry name" value="MFS_dom"/>
</dbReference>
<evidence type="ECO:0000256" key="1">
    <source>
        <dbReference type="ARBA" id="ARBA00004651"/>
    </source>
</evidence>
<feature type="transmembrane region" description="Helical" evidence="7">
    <location>
        <begin position="88"/>
        <end position="110"/>
    </location>
</feature>
<evidence type="ECO:0000256" key="4">
    <source>
        <dbReference type="ARBA" id="ARBA00022692"/>
    </source>
</evidence>
<evidence type="ECO:0000259" key="8">
    <source>
        <dbReference type="PROSITE" id="PS50850"/>
    </source>
</evidence>
<keyword evidence="4 7" id="KW-0812">Transmembrane</keyword>
<dbReference type="EMBL" id="BAAANY010000019">
    <property type="protein sequence ID" value="GAA1691722.1"/>
    <property type="molecule type" value="Genomic_DNA"/>
</dbReference>
<evidence type="ECO:0000313" key="10">
    <source>
        <dbReference type="Proteomes" id="UP001500618"/>
    </source>
</evidence>
<keyword evidence="3" id="KW-1003">Cell membrane</keyword>
<dbReference type="InterPro" id="IPR011701">
    <property type="entry name" value="MFS"/>
</dbReference>
<feature type="transmembrane region" description="Helical" evidence="7">
    <location>
        <begin position="356"/>
        <end position="376"/>
    </location>
</feature>
<evidence type="ECO:0000256" key="5">
    <source>
        <dbReference type="ARBA" id="ARBA00022989"/>
    </source>
</evidence>
<comment type="caution">
    <text evidence="9">The sequence shown here is derived from an EMBL/GenBank/DDBJ whole genome shotgun (WGS) entry which is preliminary data.</text>
</comment>
<accession>A0ABP4TQN0</accession>